<evidence type="ECO:0000256" key="8">
    <source>
        <dbReference type="SAM" id="SignalP"/>
    </source>
</evidence>
<comment type="caution">
    <text evidence="10">The sequence shown here is derived from an EMBL/GenBank/DDBJ whole genome shotgun (WGS) entry which is preliminary data.</text>
</comment>
<dbReference type="SUPFAM" id="SSF49899">
    <property type="entry name" value="Concanavalin A-like lectins/glucanases"/>
    <property type="match status" value="1"/>
</dbReference>
<dbReference type="InterPro" id="IPR050546">
    <property type="entry name" value="Glycosyl_Hydrlase_16"/>
</dbReference>
<dbReference type="PANTHER" id="PTHR10963:SF55">
    <property type="entry name" value="GLYCOSIDE HYDROLASE FAMILY 16 PROTEIN"/>
    <property type="match status" value="1"/>
</dbReference>
<proteinExistence type="inferred from homology"/>
<dbReference type="InterPro" id="IPR008264">
    <property type="entry name" value="Beta_glucanase"/>
</dbReference>
<evidence type="ECO:0000256" key="2">
    <source>
        <dbReference type="ARBA" id="ARBA00006865"/>
    </source>
</evidence>
<dbReference type="EC" id="3.2.1.73" evidence="3"/>
<dbReference type="STRING" id="1194083.BN12_340020"/>
<dbReference type="EMBL" id="CAJB01000268">
    <property type="protein sequence ID" value="CCH78780.1"/>
    <property type="molecule type" value="Genomic_DNA"/>
</dbReference>
<keyword evidence="8" id="KW-0732">Signal</keyword>
<sequence>MRRSVLLSAVVPLALVLSTHSSSVEAQPAHSSTALRARSTTVAHPMTPTVQEDFSSWSSGRFSTDDLWQKNGDWTTGWSKNRILMTNARVHDGRLDLVSPGKVQQSGEIQSAPKAPVTFSYGYYQTRMKVASTSGVCSSFFFIANDYGLPEIDVEFLTDESWLTSSSTGRVHLSVHKDNGTVRDYRVVDLAFNPSRAMHTYGFVIAPNAVTFDIDGRVVWRDALPTGWAGGVPHGFIMANIWTGNPYWGGGPPSHEAVSSYDWMRYYAGATERVLG</sequence>
<feature type="active site" description="Proton donor" evidence="6">
    <location>
        <position position="155"/>
    </location>
</feature>
<evidence type="ECO:0000256" key="6">
    <source>
        <dbReference type="PIRSR" id="PIRSR608264-1"/>
    </source>
</evidence>
<dbReference type="RefSeq" id="WP_083454455.1">
    <property type="nucleotide sequence ID" value="NZ_HF570958.1"/>
</dbReference>
<evidence type="ECO:0000313" key="11">
    <source>
        <dbReference type="Proteomes" id="UP000035721"/>
    </source>
</evidence>
<protein>
    <recommendedName>
        <fullName evidence="3">licheninase</fullName>
        <ecNumber evidence="3">3.2.1.73</ecNumber>
    </recommendedName>
</protein>
<evidence type="ECO:0000256" key="4">
    <source>
        <dbReference type="ARBA" id="ARBA00022801"/>
    </source>
</evidence>
<name>A0A077M3R4_9MICO</name>
<gene>
    <name evidence="10" type="ORF">BN12_340020</name>
</gene>
<accession>A0A077M3R4</accession>
<comment type="similarity">
    <text evidence="2">Belongs to the glycosyl hydrolase 16 family.</text>
</comment>
<feature type="domain" description="GH16" evidence="9">
    <location>
        <begin position="40"/>
        <end position="272"/>
    </location>
</feature>
<dbReference type="Proteomes" id="UP000035721">
    <property type="component" value="Unassembled WGS sequence"/>
</dbReference>
<dbReference type="Pfam" id="PF00722">
    <property type="entry name" value="Glyco_hydro_16"/>
    <property type="match status" value="1"/>
</dbReference>
<keyword evidence="11" id="KW-1185">Reference proteome</keyword>
<dbReference type="InterPro" id="IPR000757">
    <property type="entry name" value="Beta-glucanase-like"/>
</dbReference>
<dbReference type="Gene3D" id="2.60.120.200">
    <property type="match status" value="1"/>
</dbReference>
<feature type="region of interest" description="Disordered" evidence="7">
    <location>
        <begin position="26"/>
        <end position="45"/>
    </location>
</feature>
<dbReference type="GO" id="GO:0005975">
    <property type="term" value="P:carbohydrate metabolic process"/>
    <property type="evidence" value="ECO:0007669"/>
    <property type="project" value="InterPro"/>
</dbReference>
<evidence type="ECO:0000259" key="9">
    <source>
        <dbReference type="PROSITE" id="PS51762"/>
    </source>
</evidence>
<dbReference type="OrthoDB" id="9809583at2"/>
<reference evidence="10 11" key="1">
    <citation type="journal article" date="2013" name="ISME J.">
        <title>A metabolic model for members of the genus Tetrasphaera involved in enhanced biological phosphorus removal.</title>
        <authorList>
            <person name="Kristiansen R."/>
            <person name="Nguyen H.T.T."/>
            <person name="Saunders A.M."/>
            <person name="Nielsen J.L."/>
            <person name="Wimmer R."/>
            <person name="Le V.Q."/>
            <person name="McIlroy S.J."/>
            <person name="Petrovski S."/>
            <person name="Seviour R.J."/>
            <person name="Calteau A."/>
            <person name="Nielsen K.L."/>
            <person name="Nielsen P.H."/>
        </authorList>
    </citation>
    <scope>NUCLEOTIDE SEQUENCE [LARGE SCALE GENOMIC DNA]</scope>
    <source>
        <strain evidence="10 11">T1-X7</strain>
    </source>
</reference>
<dbReference type="PROSITE" id="PS51762">
    <property type="entry name" value="GH16_2"/>
    <property type="match status" value="1"/>
</dbReference>
<keyword evidence="5 10" id="KW-0326">Glycosidase</keyword>
<feature type="signal peptide" evidence="8">
    <location>
        <begin position="1"/>
        <end position="26"/>
    </location>
</feature>
<dbReference type="PANTHER" id="PTHR10963">
    <property type="entry name" value="GLYCOSYL HYDROLASE-RELATED"/>
    <property type="match status" value="1"/>
</dbReference>
<evidence type="ECO:0000256" key="3">
    <source>
        <dbReference type="ARBA" id="ARBA00012690"/>
    </source>
</evidence>
<dbReference type="AlphaFoldDB" id="A0A077M3R4"/>
<dbReference type="GO" id="GO:0042972">
    <property type="term" value="F:licheninase activity"/>
    <property type="evidence" value="ECO:0007669"/>
    <property type="project" value="UniProtKB-EC"/>
</dbReference>
<feature type="active site" description="Nucleophile" evidence="6">
    <location>
        <position position="151"/>
    </location>
</feature>
<evidence type="ECO:0000256" key="7">
    <source>
        <dbReference type="SAM" id="MobiDB-lite"/>
    </source>
</evidence>
<comment type="catalytic activity">
    <reaction evidence="1">
        <text>Hydrolysis of (1-&gt;4)-beta-D-glucosidic linkages in beta-D-glucans containing (1-&gt;3)- and (1-&gt;4)-bonds.</text>
        <dbReference type="EC" id="3.2.1.73"/>
    </reaction>
</comment>
<organism evidence="10 11">
    <name type="scientific">Nostocoides japonicum T1-X7</name>
    <dbReference type="NCBI Taxonomy" id="1194083"/>
    <lineage>
        <taxon>Bacteria</taxon>
        <taxon>Bacillati</taxon>
        <taxon>Actinomycetota</taxon>
        <taxon>Actinomycetes</taxon>
        <taxon>Micrococcales</taxon>
        <taxon>Intrasporangiaceae</taxon>
        <taxon>Nostocoides</taxon>
    </lineage>
</organism>
<dbReference type="InterPro" id="IPR013320">
    <property type="entry name" value="ConA-like_dom_sf"/>
</dbReference>
<dbReference type="PRINTS" id="PR00737">
    <property type="entry name" value="GLHYDRLASE16"/>
</dbReference>
<evidence type="ECO:0000256" key="5">
    <source>
        <dbReference type="ARBA" id="ARBA00023295"/>
    </source>
</evidence>
<feature type="chain" id="PRO_5001720954" description="licheninase" evidence="8">
    <location>
        <begin position="27"/>
        <end position="276"/>
    </location>
</feature>
<keyword evidence="4 10" id="KW-0378">Hydrolase</keyword>
<evidence type="ECO:0000256" key="1">
    <source>
        <dbReference type="ARBA" id="ARBA00000481"/>
    </source>
</evidence>
<evidence type="ECO:0000313" key="10">
    <source>
        <dbReference type="EMBL" id="CCH78780.1"/>
    </source>
</evidence>